<evidence type="ECO:0000313" key="6">
    <source>
        <dbReference type="Proteomes" id="UP000177941"/>
    </source>
</evidence>
<dbReference type="InterPro" id="IPR029033">
    <property type="entry name" value="His_PPase_superfam"/>
</dbReference>
<proteinExistence type="predicted"/>
<evidence type="ECO:0008006" key="7">
    <source>
        <dbReference type="Google" id="ProtNLM"/>
    </source>
</evidence>
<evidence type="ECO:0000256" key="3">
    <source>
        <dbReference type="PIRSR" id="PIRSR613078-1"/>
    </source>
</evidence>
<evidence type="ECO:0000256" key="4">
    <source>
        <dbReference type="PIRSR" id="PIRSR613078-2"/>
    </source>
</evidence>
<keyword evidence="1" id="KW-0324">Glycolysis</keyword>
<keyword evidence="2" id="KW-0413">Isomerase</keyword>
<dbReference type="InterPro" id="IPR001345">
    <property type="entry name" value="PG/BPGM_mutase_AS"/>
</dbReference>
<dbReference type="CDD" id="cd07067">
    <property type="entry name" value="HP_PGM_like"/>
    <property type="match status" value="1"/>
</dbReference>
<dbReference type="SUPFAM" id="SSF53254">
    <property type="entry name" value="Phosphoglycerate mutase-like"/>
    <property type="match status" value="1"/>
</dbReference>
<evidence type="ECO:0000256" key="2">
    <source>
        <dbReference type="ARBA" id="ARBA00023235"/>
    </source>
</evidence>
<dbReference type="Pfam" id="PF00300">
    <property type="entry name" value="His_Phos_1"/>
    <property type="match status" value="1"/>
</dbReference>
<feature type="active site" description="Tele-phosphohistidine intermediate" evidence="3">
    <location>
        <position position="12"/>
    </location>
</feature>
<dbReference type="SMART" id="SM00855">
    <property type="entry name" value="PGAM"/>
    <property type="match status" value="1"/>
</dbReference>
<accession>A0A1G1XB59</accession>
<dbReference type="InterPro" id="IPR013078">
    <property type="entry name" value="His_Pase_superF_clade-1"/>
</dbReference>
<feature type="binding site" evidence="4">
    <location>
        <begin position="11"/>
        <end position="18"/>
    </location>
    <ligand>
        <name>substrate</name>
    </ligand>
</feature>
<organism evidence="5 6">
    <name type="scientific">Candidatus Andersenbacteria bacterium RIFCSPHIGHO2_12_FULL_45_11b</name>
    <dbReference type="NCBI Taxonomy" id="1797282"/>
    <lineage>
        <taxon>Bacteria</taxon>
        <taxon>Candidatus Anderseniibacteriota</taxon>
    </lineage>
</organism>
<comment type="caution">
    <text evidence="5">The sequence shown here is derived from an EMBL/GenBank/DDBJ whole genome shotgun (WGS) entry which is preliminary data.</text>
</comment>
<dbReference type="GO" id="GO:0016791">
    <property type="term" value="F:phosphatase activity"/>
    <property type="evidence" value="ECO:0007669"/>
    <property type="project" value="TreeGrafter"/>
</dbReference>
<feature type="binding site" evidence="4">
    <location>
        <position position="61"/>
    </location>
    <ligand>
        <name>substrate</name>
    </ligand>
</feature>
<dbReference type="EMBL" id="MHHS01000012">
    <property type="protein sequence ID" value="OGY37315.1"/>
    <property type="molecule type" value="Genomic_DNA"/>
</dbReference>
<protein>
    <recommendedName>
        <fullName evidence="7">Phosphoglycerate mutase</fullName>
    </recommendedName>
</protein>
<dbReference type="Proteomes" id="UP000177941">
    <property type="component" value="Unassembled WGS sequence"/>
</dbReference>
<dbReference type="InterPro" id="IPR050275">
    <property type="entry name" value="PGM_Phosphatase"/>
</dbReference>
<evidence type="ECO:0000313" key="5">
    <source>
        <dbReference type="EMBL" id="OGY37315.1"/>
    </source>
</evidence>
<dbReference type="PROSITE" id="PS00175">
    <property type="entry name" value="PG_MUTASE"/>
    <property type="match status" value="1"/>
</dbReference>
<sequence length="210" mass="24048">MKNAATFYIVRHGQTQWNIEGRLQGHGDSPLTEQGVEDIQAVTGSLKHIEFDHVFSSDLLRAKRTAELLVIEKKLAINTTHLLRERSFGKFEGVLIEEFRNQNKELLEKQEKLSKEESWKFKLAEDMESNEEIIQRLLVFLREIAVTYPNKTMLIVTHAGVLRILLEHLGYDVNPAKGMVKNGAYIKLLSDGDEFEVEELSGITLVENKQ</sequence>
<dbReference type="PANTHER" id="PTHR48100">
    <property type="entry name" value="BROAD-SPECIFICITY PHOSPHATASE YOR283W-RELATED"/>
    <property type="match status" value="1"/>
</dbReference>
<name>A0A1G1XB59_9BACT</name>
<evidence type="ECO:0000256" key="1">
    <source>
        <dbReference type="ARBA" id="ARBA00023152"/>
    </source>
</evidence>
<dbReference type="AlphaFoldDB" id="A0A1G1XB59"/>
<dbReference type="Gene3D" id="3.40.50.1240">
    <property type="entry name" value="Phosphoglycerate mutase-like"/>
    <property type="match status" value="1"/>
</dbReference>
<reference evidence="5 6" key="1">
    <citation type="journal article" date="2016" name="Nat. Commun.">
        <title>Thousands of microbial genomes shed light on interconnected biogeochemical processes in an aquifer system.</title>
        <authorList>
            <person name="Anantharaman K."/>
            <person name="Brown C.T."/>
            <person name="Hug L.A."/>
            <person name="Sharon I."/>
            <person name="Castelle C.J."/>
            <person name="Probst A.J."/>
            <person name="Thomas B.C."/>
            <person name="Singh A."/>
            <person name="Wilkins M.J."/>
            <person name="Karaoz U."/>
            <person name="Brodie E.L."/>
            <person name="Williams K.H."/>
            <person name="Hubbard S.S."/>
            <person name="Banfield J.F."/>
        </authorList>
    </citation>
    <scope>NUCLEOTIDE SEQUENCE [LARGE SCALE GENOMIC DNA]</scope>
</reference>
<dbReference type="GO" id="GO:0005737">
    <property type="term" value="C:cytoplasm"/>
    <property type="evidence" value="ECO:0007669"/>
    <property type="project" value="TreeGrafter"/>
</dbReference>
<feature type="active site" description="Proton donor/acceptor" evidence="3">
    <location>
        <position position="85"/>
    </location>
</feature>
<dbReference type="PANTHER" id="PTHR48100:SF1">
    <property type="entry name" value="HISTIDINE PHOSPHATASE FAMILY PROTEIN-RELATED"/>
    <property type="match status" value="1"/>
</dbReference>
<gene>
    <name evidence="5" type="ORF">A3E36_02475</name>
</gene>